<dbReference type="PANTHER" id="PTHR12526">
    <property type="entry name" value="GLYCOSYLTRANSFERASE"/>
    <property type="match status" value="1"/>
</dbReference>
<proteinExistence type="predicted"/>
<dbReference type="RefSeq" id="WP_261607322.1">
    <property type="nucleotide sequence ID" value="NZ_JAODOR010000011.1"/>
</dbReference>
<dbReference type="PANTHER" id="PTHR12526:SF635">
    <property type="entry name" value="GLYCOSYL TRANSFERASE GROUP 1"/>
    <property type="match status" value="1"/>
</dbReference>
<gene>
    <name evidence="1" type="ORF">N4R40_10490</name>
</gene>
<evidence type="ECO:0008006" key="3">
    <source>
        <dbReference type="Google" id="ProtNLM"/>
    </source>
</evidence>
<protein>
    <recommendedName>
        <fullName evidence="3">Glycosyltransferase family 1 protein</fullName>
    </recommendedName>
</protein>
<reference evidence="1 2" key="1">
    <citation type="journal article" date="2024" name="Int. J. Syst. Evol. Microbiol.">
        <title>Microbacterium memoriense sp. nov., a member of the Actinomycetota from marine beach sediment of the north coast of Portugal.</title>
        <authorList>
            <person name="Santos J.D.N.D."/>
            <person name="Klimek D."/>
            <person name="Calusinska M."/>
            <person name="Lobo-da-Cunha A."/>
            <person name="Catita J."/>
            <person name="Goncalves H."/>
            <person name="Gonzalez I."/>
            <person name="Lage O.M."/>
        </authorList>
    </citation>
    <scope>NUCLEOTIDE SEQUENCE [LARGE SCALE GENOMIC DNA]</scope>
    <source>
        <strain evidence="1 2">PMIC_1C1B</strain>
    </source>
</reference>
<sequence>MAADVVGGRMAGPGMRVVEIAKQMSRVADVTLAVNSGDDDGLNTIGVHVASYRDSDELSVLIEQHDIAYCQLIDQAVVRRGIAAGCRFVFDLYNALPAEAVGAERVGGFDTQPEKDTVFRDVLSFFRFCVRAGSYFVTSNERQRDFWIGYMMAADALLPSSLRGRHPAEIIGLVPFGMEETPPASSTHPLRGTRGIGADDTILLWAGGIWDWFDAETPIRAVADLRQTRPDLHLVFYGTTHPNALIGKPRTVERAQQLAADLGVLDVGVHFIEGWVPAAERAGFLLDADAAVSTHKESFETRYAFRTRILDHFWAQLPSLVSEGDWFADYIAQHDLGEVVPYRDVDSTRAAIESLLDAERRVAIQTHIDGIRDDWSWSATTAPLREVVASWTTSLLPGLLTEDPLMSTPEPPRRSRAREFVSRTPVGAIYRRLRKR</sequence>
<dbReference type="Proteomes" id="UP001300496">
    <property type="component" value="Unassembled WGS sequence"/>
</dbReference>
<comment type="caution">
    <text evidence="1">The sequence shown here is derived from an EMBL/GenBank/DDBJ whole genome shotgun (WGS) entry which is preliminary data.</text>
</comment>
<accession>A0ABT2PDU6</accession>
<evidence type="ECO:0000313" key="1">
    <source>
        <dbReference type="EMBL" id="MCT9002792.1"/>
    </source>
</evidence>
<keyword evidence="2" id="KW-1185">Reference proteome</keyword>
<dbReference type="Gene3D" id="3.40.50.2000">
    <property type="entry name" value="Glycogen Phosphorylase B"/>
    <property type="match status" value="1"/>
</dbReference>
<dbReference type="EMBL" id="JAODOR010000011">
    <property type="protein sequence ID" value="MCT9002792.1"/>
    <property type="molecule type" value="Genomic_DNA"/>
</dbReference>
<evidence type="ECO:0000313" key="2">
    <source>
        <dbReference type="Proteomes" id="UP001300496"/>
    </source>
</evidence>
<organism evidence="1 2">
    <name type="scientific">Microbacterium memoriense</name>
    <dbReference type="NCBI Taxonomy" id="2978350"/>
    <lineage>
        <taxon>Bacteria</taxon>
        <taxon>Bacillati</taxon>
        <taxon>Actinomycetota</taxon>
        <taxon>Actinomycetes</taxon>
        <taxon>Micrococcales</taxon>
        <taxon>Microbacteriaceae</taxon>
        <taxon>Microbacterium</taxon>
    </lineage>
</organism>
<name>A0ABT2PDU6_9MICO</name>
<dbReference type="SUPFAM" id="SSF53756">
    <property type="entry name" value="UDP-Glycosyltransferase/glycogen phosphorylase"/>
    <property type="match status" value="1"/>
</dbReference>